<keyword evidence="6 9" id="KW-0472">Membrane</keyword>
<protein>
    <recommendedName>
        <fullName evidence="11">Amino acid permease/ SLC12A domain-containing protein</fullName>
    </recommendedName>
</protein>
<dbReference type="GO" id="GO:0015203">
    <property type="term" value="F:polyamine transmembrane transporter activity"/>
    <property type="evidence" value="ECO:0007669"/>
    <property type="project" value="UniProtKB-ARBA"/>
</dbReference>
<feature type="transmembrane region" description="Helical" evidence="9">
    <location>
        <begin position="149"/>
        <end position="170"/>
    </location>
</feature>
<dbReference type="Gene3D" id="1.20.1740.10">
    <property type="entry name" value="Amino acid/polyamine transporter I"/>
    <property type="match status" value="1"/>
</dbReference>
<sequence length="612" mass="66393">MLIDSNTTTETSDLSSDDTDTHSVGYRYSTFENALQVIMSVGESRAAALPDVVGDGDDGDVVPPALSLRPHRGLYVEESDYSLPVVTDEEVAPSSLGTAVSCGSPSLLAADGGVSVPSLSLVPKLGLWQLTILVFYSVSGGPFGIENAVLYGGAYYSIIGFLVLPILWSFPEALVTAELGSAFPEAGGSVAWVQEAFGPRWGLFGGYLAWVSGATDNAIYPALFLGYLVTSLNSDSDGDADADADGSSTDPEVVSDDEFNMWRFLLLSSISVVLAVLNYRGLDFVGSMSIVISLLSMSPFIIMCFVGMWKVDPSRWFQRPTVETGQLFNVNWRPFLNNLFWNLNSFDSGGNFAGEAMDSHTTYPRAMIVSVFLVFISYFLPLLVALGATESEQSEWKEGYLGVVASKIVGNWLGGWTVFAAAISNLSLFEAEMSADAYQLLGMADRGLIPKIFSVRSKYGTPTNGIILGTVIIVAMCVTDFDALVEMLNFYYCLNLLLEYAAFVKLRISQPDVPRPFKVPLNTFGCCIFVAPPIIVTCVILYLASWLTYIVCLGLIVLGLLLFFFQEQLKNYGSNYCTVHSPFDCEGYVEIGQSAKNNESVNTNAPTMPAER</sequence>
<comment type="subcellular location">
    <subcellularLocation>
        <location evidence="1">Cell membrane</location>
        <topology evidence="1">Multi-pass membrane protein</topology>
    </subcellularLocation>
</comment>
<keyword evidence="5 9" id="KW-1133">Transmembrane helix</keyword>
<keyword evidence="4 9" id="KW-0812">Transmembrane</keyword>
<evidence type="ECO:0000256" key="4">
    <source>
        <dbReference type="ARBA" id="ARBA00022692"/>
    </source>
</evidence>
<feature type="transmembrane region" description="Helical" evidence="9">
    <location>
        <begin position="288"/>
        <end position="309"/>
    </location>
</feature>
<evidence type="ECO:0000313" key="10">
    <source>
        <dbReference type="EMBL" id="CAD9564500.1"/>
    </source>
</evidence>
<evidence type="ECO:0000256" key="2">
    <source>
        <dbReference type="ARBA" id="ARBA00022448"/>
    </source>
</evidence>
<evidence type="ECO:0000256" key="6">
    <source>
        <dbReference type="ARBA" id="ARBA00023136"/>
    </source>
</evidence>
<dbReference type="PANTHER" id="PTHR45826:SF2">
    <property type="entry name" value="AMINO ACID TRANSPORTER"/>
    <property type="match status" value="1"/>
</dbReference>
<dbReference type="EMBL" id="HBGY01007272">
    <property type="protein sequence ID" value="CAD9564500.1"/>
    <property type="molecule type" value="Transcribed_RNA"/>
</dbReference>
<name>A0A7S2NXX5_9STRA</name>
<dbReference type="AlphaFoldDB" id="A0A7S2NXX5"/>
<feature type="transmembrane region" description="Helical" evidence="9">
    <location>
        <begin position="465"/>
        <end position="483"/>
    </location>
</feature>
<evidence type="ECO:0000256" key="1">
    <source>
        <dbReference type="ARBA" id="ARBA00004651"/>
    </source>
</evidence>
<keyword evidence="3" id="KW-1003">Cell membrane</keyword>
<dbReference type="GO" id="GO:0005886">
    <property type="term" value="C:plasma membrane"/>
    <property type="evidence" value="ECO:0007669"/>
    <property type="project" value="UniProtKB-SubCell"/>
</dbReference>
<keyword evidence="2" id="KW-0813">Transport</keyword>
<feature type="transmembrane region" description="Helical" evidence="9">
    <location>
        <begin position="366"/>
        <end position="388"/>
    </location>
</feature>
<feature type="transmembrane region" description="Helical" evidence="9">
    <location>
        <begin position="264"/>
        <end position="282"/>
    </location>
</feature>
<gene>
    <name evidence="10" type="ORF">LDAN0321_LOCUS4521</name>
</gene>
<evidence type="ECO:0000256" key="9">
    <source>
        <dbReference type="SAM" id="Phobius"/>
    </source>
</evidence>
<dbReference type="Pfam" id="PF13520">
    <property type="entry name" value="AA_permease_2"/>
    <property type="match status" value="1"/>
</dbReference>
<evidence type="ECO:0000256" key="3">
    <source>
        <dbReference type="ARBA" id="ARBA00022475"/>
    </source>
</evidence>
<feature type="transmembrane region" description="Helical" evidence="9">
    <location>
        <begin position="548"/>
        <end position="565"/>
    </location>
</feature>
<feature type="region of interest" description="Disordered" evidence="8">
    <location>
        <begin position="1"/>
        <end position="22"/>
    </location>
</feature>
<proteinExistence type="inferred from homology"/>
<dbReference type="InterPro" id="IPR044566">
    <property type="entry name" value="RMV1-like"/>
</dbReference>
<feature type="transmembrane region" description="Helical" evidence="9">
    <location>
        <begin position="520"/>
        <end position="542"/>
    </location>
</feature>
<feature type="compositionally biased region" description="Low complexity" evidence="8">
    <location>
        <begin position="1"/>
        <end position="14"/>
    </location>
</feature>
<evidence type="ECO:0000256" key="7">
    <source>
        <dbReference type="ARBA" id="ARBA00024041"/>
    </source>
</evidence>
<organism evidence="10">
    <name type="scientific">Leptocylindrus danicus</name>
    <dbReference type="NCBI Taxonomy" id="163516"/>
    <lineage>
        <taxon>Eukaryota</taxon>
        <taxon>Sar</taxon>
        <taxon>Stramenopiles</taxon>
        <taxon>Ochrophyta</taxon>
        <taxon>Bacillariophyta</taxon>
        <taxon>Coscinodiscophyceae</taxon>
        <taxon>Chaetocerotophycidae</taxon>
        <taxon>Leptocylindrales</taxon>
        <taxon>Leptocylindraceae</taxon>
        <taxon>Leptocylindrus</taxon>
    </lineage>
</organism>
<reference evidence="10" key="1">
    <citation type="submission" date="2021-01" db="EMBL/GenBank/DDBJ databases">
        <authorList>
            <person name="Corre E."/>
            <person name="Pelletier E."/>
            <person name="Niang G."/>
            <person name="Scheremetjew M."/>
            <person name="Finn R."/>
            <person name="Kale V."/>
            <person name="Holt S."/>
            <person name="Cochrane G."/>
            <person name="Meng A."/>
            <person name="Brown T."/>
            <person name="Cohen L."/>
        </authorList>
    </citation>
    <scope>NUCLEOTIDE SEQUENCE</scope>
    <source>
        <strain evidence="10">B650</strain>
    </source>
</reference>
<accession>A0A7S2NXX5</accession>
<dbReference type="PANTHER" id="PTHR45826">
    <property type="entry name" value="POLYAMINE TRANSPORTER PUT1"/>
    <property type="match status" value="1"/>
</dbReference>
<feature type="transmembrane region" description="Helical" evidence="9">
    <location>
        <begin position="408"/>
        <end position="429"/>
    </location>
</feature>
<evidence type="ECO:0000256" key="5">
    <source>
        <dbReference type="ARBA" id="ARBA00022989"/>
    </source>
</evidence>
<comment type="similarity">
    <text evidence="7">Belongs to the amino acid-polyamine-organocation (APC) superfamily. Polyamine:cation symporter (PHS) (TC 2.A.3.12) family.</text>
</comment>
<evidence type="ECO:0000256" key="8">
    <source>
        <dbReference type="SAM" id="MobiDB-lite"/>
    </source>
</evidence>
<dbReference type="InterPro" id="IPR002293">
    <property type="entry name" value="AA/rel_permease1"/>
</dbReference>
<evidence type="ECO:0008006" key="11">
    <source>
        <dbReference type="Google" id="ProtNLM"/>
    </source>
</evidence>